<evidence type="ECO:0000259" key="8">
    <source>
        <dbReference type="Pfam" id="PF04101"/>
    </source>
</evidence>
<keyword evidence="7" id="KW-0808">Transferase</keyword>
<dbReference type="InterPro" id="IPR007235">
    <property type="entry name" value="Glyco_trans_28_C"/>
</dbReference>
<reference evidence="9" key="1">
    <citation type="submission" date="2018-07" db="EMBL/GenBank/DDBJ databases">
        <authorList>
            <person name="Quirk P.G."/>
            <person name="Krulwich T.A."/>
        </authorList>
    </citation>
    <scope>NUCLEOTIDE SEQUENCE</scope>
    <source>
        <strain evidence="9">96224</strain>
    </source>
</reference>
<dbReference type="GO" id="GO:0043541">
    <property type="term" value="C:UDP-N-acetylglucosamine transferase complex"/>
    <property type="evidence" value="ECO:0007669"/>
    <property type="project" value="TreeGrafter"/>
</dbReference>
<organism evidence="9">
    <name type="scientific">Blumeria graminis f. sp. tritici 96224</name>
    <dbReference type="NCBI Taxonomy" id="1268274"/>
    <lineage>
        <taxon>Eukaryota</taxon>
        <taxon>Fungi</taxon>
        <taxon>Dikarya</taxon>
        <taxon>Ascomycota</taxon>
        <taxon>Pezizomycotina</taxon>
        <taxon>Leotiomycetes</taxon>
        <taxon>Erysiphales</taxon>
        <taxon>Erysiphaceae</taxon>
        <taxon>Blumeria</taxon>
    </lineage>
</organism>
<comment type="function">
    <text evidence="4 7">Involved in protein N-glycosylation. Essential for the second step of the dolichol-linked oligosaccharide pathway.</text>
</comment>
<accession>A0A381L9K0</accession>
<proteinExistence type="inferred from homology"/>
<evidence type="ECO:0000256" key="2">
    <source>
        <dbReference type="ARBA" id="ARBA00012614"/>
    </source>
</evidence>
<dbReference type="PANTHER" id="PTHR47043">
    <property type="entry name" value="UDP-N-ACETYLGLUCOSAMINE TRANSFERASE SUBUNIT ALG13"/>
    <property type="match status" value="1"/>
</dbReference>
<sequence>MKTGRLRRECLITTGATAEFPELIKSAISRESLKVLTDHHFTHITLQCGKSVSLFEQNKPCYTEDIVVRAFDFKQDGLTEEMRRCHATDGVSRQGLVICHAANIGAGTILETLRLGLPLVVVPNTSLLDNHQEELAAELEMQGYAIKASVANLPSAIEAACSAETKTWVGKSASLAPIIDEVVGYDEDRKALLD</sequence>
<evidence type="ECO:0000256" key="1">
    <source>
        <dbReference type="ARBA" id="ARBA00011198"/>
    </source>
</evidence>
<dbReference type="GO" id="GO:0004577">
    <property type="term" value="F:N-acetylglucosaminyldiphosphodolichol N-acetylglucosaminyltransferase activity"/>
    <property type="evidence" value="ECO:0007669"/>
    <property type="project" value="UniProtKB-EC"/>
</dbReference>
<dbReference type="PANTHER" id="PTHR47043:SF1">
    <property type="entry name" value="UDP-N-ACETYLGLUCOSAMINE TRANSFERASE SUBUNIT ALG13"/>
    <property type="match status" value="1"/>
</dbReference>
<dbReference type="Pfam" id="PF04101">
    <property type="entry name" value="Glyco_tran_28_C"/>
    <property type="match status" value="1"/>
</dbReference>
<dbReference type="GO" id="GO:0006488">
    <property type="term" value="P:dolichol-linked oligosaccharide biosynthetic process"/>
    <property type="evidence" value="ECO:0007669"/>
    <property type="project" value="TreeGrafter"/>
</dbReference>
<dbReference type="InterPro" id="IPR052474">
    <property type="entry name" value="UDP-GlcNAc_transferase"/>
</dbReference>
<evidence type="ECO:0000256" key="6">
    <source>
        <dbReference type="ARBA" id="ARBA00048184"/>
    </source>
</evidence>
<evidence type="ECO:0000256" key="4">
    <source>
        <dbReference type="ARBA" id="ARBA00024804"/>
    </source>
</evidence>
<dbReference type="Gene3D" id="3.40.50.2000">
    <property type="entry name" value="Glycogen Phosphorylase B"/>
    <property type="match status" value="1"/>
</dbReference>
<feature type="domain" description="Glycosyl transferase family 28 C-terminal" evidence="8">
    <location>
        <begin position="10"/>
        <end position="160"/>
    </location>
</feature>
<evidence type="ECO:0000256" key="7">
    <source>
        <dbReference type="RuleBase" id="RU362128"/>
    </source>
</evidence>
<evidence type="ECO:0000313" key="9">
    <source>
        <dbReference type="EMBL" id="SUZ10545.1"/>
    </source>
</evidence>
<comment type="subunit">
    <text evidence="1 7">Heterodimer with ALG14 to form a functional enzyme.</text>
</comment>
<gene>
    <name evidence="7" type="primary">ALG13</name>
    <name evidence="9" type="ORF">BGT96224V2_LOCUS3688</name>
</gene>
<comment type="catalytic activity">
    <reaction evidence="6">
        <text>an N-acetyl-alpha-D-glucosaminyl-diphospho-di-trans,poly-cis-dolichol + UDP-N-acetyl-alpha-D-glucosamine = an N,N'-diacetylchitobiosyl-diphospho-di-trans,poly-cis-dolichol + UDP + H(+)</text>
        <dbReference type="Rhea" id="RHEA:23380"/>
        <dbReference type="Rhea" id="RHEA-COMP:19507"/>
        <dbReference type="Rhea" id="RHEA-COMP:19510"/>
        <dbReference type="ChEBI" id="CHEBI:15378"/>
        <dbReference type="ChEBI" id="CHEBI:57269"/>
        <dbReference type="ChEBI" id="CHEBI:57705"/>
        <dbReference type="ChEBI" id="CHEBI:58223"/>
        <dbReference type="ChEBI" id="CHEBI:58427"/>
        <dbReference type="EC" id="2.4.1.141"/>
    </reaction>
</comment>
<dbReference type="EC" id="2.4.1.141" evidence="2 7"/>
<evidence type="ECO:0000256" key="3">
    <source>
        <dbReference type="ARBA" id="ARBA00017468"/>
    </source>
</evidence>
<keyword evidence="7" id="KW-0256">Endoplasmic reticulum</keyword>
<dbReference type="AlphaFoldDB" id="A0A381L9K0"/>
<protein>
    <recommendedName>
        <fullName evidence="3 7">UDP-N-acetylglucosamine transferase subunit ALG13</fullName>
        <ecNumber evidence="2 7">2.4.1.141</ecNumber>
    </recommendedName>
    <alternativeName>
        <fullName evidence="5 7">Asparagine-linked glycosylation protein 13</fullName>
    </alternativeName>
</protein>
<comment type="subcellular location">
    <subcellularLocation>
        <location evidence="7">Endoplasmic reticulum</location>
    </subcellularLocation>
</comment>
<dbReference type="EMBL" id="UIGY01000084">
    <property type="protein sequence ID" value="SUZ10545.1"/>
    <property type="molecule type" value="Genomic_DNA"/>
</dbReference>
<dbReference type="OrthoDB" id="20273at2759"/>
<keyword evidence="7" id="KW-0328">Glycosyltransferase</keyword>
<evidence type="ECO:0000256" key="5">
    <source>
        <dbReference type="ARBA" id="ARBA00032061"/>
    </source>
</evidence>
<name>A0A381L9K0_BLUGR</name>
<dbReference type="SUPFAM" id="SSF53756">
    <property type="entry name" value="UDP-Glycosyltransferase/glycogen phosphorylase"/>
    <property type="match status" value="1"/>
</dbReference>
<comment type="similarity">
    <text evidence="7">Belongs to the glycosyltransferase 28 family.</text>
</comment>